<gene>
    <name evidence="1" type="ORF">EGYM00163_LOCUS23779</name>
    <name evidence="2" type="ORF">EGYM00163_LOCUS23780</name>
</gene>
<dbReference type="EMBL" id="HBJA01067568">
    <property type="protein sequence ID" value="CAE0812630.1"/>
    <property type="molecule type" value="Transcribed_RNA"/>
</dbReference>
<evidence type="ECO:0000313" key="1">
    <source>
        <dbReference type="EMBL" id="CAE0812629.1"/>
    </source>
</evidence>
<name>A0A6T2A1V6_9EUGL</name>
<protein>
    <submittedName>
        <fullName evidence="2">Uncharacterized protein</fullName>
    </submittedName>
</protein>
<proteinExistence type="predicted"/>
<reference evidence="2" key="1">
    <citation type="submission" date="2021-01" db="EMBL/GenBank/DDBJ databases">
        <authorList>
            <person name="Corre E."/>
            <person name="Pelletier E."/>
            <person name="Niang G."/>
            <person name="Scheremetjew M."/>
            <person name="Finn R."/>
            <person name="Kale V."/>
            <person name="Holt S."/>
            <person name="Cochrane G."/>
            <person name="Meng A."/>
            <person name="Brown T."/>
            <person name="Cohen L."/>
        </authorList>
    </citation>
    <scope>NUCLEOTIDE SEQUENCE</scope>
    <source>
        <strain evidence="2">CCMP1594</strain>
    </source>
</reference>
<accession>A0A6T2A1V6</accession>
<evidence type="ECO:0000313" key="2">
    <source>
        <dbReference type="EMBL" id="CAE0812630.1"/>
    </source>
</evidence>
<dbReference type="AlphaFoldDB" id="A0A6T2A1V6"/>
<dbReference type="EMBL" id="HBJA01067567">
    <property type="protein sequence ID" value="CAE0812629.1"/>
    <property type="molecule type" value="Transcribed_RNA"/>
</dbReference>
<sequence>MLTSRQLCRSFLRATRRPILPKATVATQPLAECILNTFTEHVTKIDFKHVLQQDLTSQGPRSAFISEFETQHVKEVEIEVQRCLQETPKGINCSAFYYRFPNQDSELSRSLYIVQRFSMDPQVAEKGDDGSFEDPSRLARSNEEAKMRFEALLKRLSASRQPVTDMFHDTLQDGRAIKTLIVAFKKDHKFREPVARLGGLLDKTPFVVEQKTVEQFSEGNEIHSFSVSNFDEKHARKFLSAATMLGTSAKYMERCF</sequence>
<organism evidence="2">
    <name type="scientific">Eutreptiella gymnastica</name>
    <dbReference type="NCBI Taxonomy" id="73025"/>
    <lineage>
        <taxon>Eukaryota</taxon>
        <taxon>Discoba</taxon>
        <taxon>Euglenozoa</taxon>
        <taxon>Euglenida</taxon>
        <taxon>Spirocuta</taxon>
        <taxon>Euglenophyceae</taxon>
        <taxon>Eutreptiales</taxon>
        <taxon>Eutreptiaceae</taxon>
        <taxon>Eutreptiella</taxon>
    </lineage>
</organism>